<evidence type="ECO:0000313" key="6">
    <source>
        <dbReference type="EMBL" id="SKB65097.1"/>
    </source>
</evidence>
<dbReference type="Proteomes" id="UP000243406">
    <property type="component" value="Unassembled WGS sequence"/>
</dbReference>
<keyword evidence="2 3" id="KW-0175">Coiled coil</keyword>
<evidence type="ECO:0000256" key="2">
    <source>
        <dbReference type="ARBA" id="ARBA00023054"/>
    </source>
</evidence>
<sequence>MKDNKKLIKNLIIAILLFAILFFGYKFFTKPKEVGYVGLTKSSYQETVLASGRVEAGESRIVTSEVASRLVSLLVNEGDAVNQNTLLVKLDSSDLSKNINEAKASVGSASANYNKIVTTSYEIAQSDIEKLELELSQQTRELERKTALYDSGAIPLIELEAVTDKVNLLNKQLESAKLTLNSYAPEGSEAKKASASIEQSRVTLKNLEQSFGKYSYSSPIAGTIVELNVTEGEFVQPGQTLMKIVDLDDKYAQIEVDEKSITKVFVGQKAFIYPSSDTSLKLETTVREIDKSVDSEKGTVAVKLDIPVIDSDKFLLDLSITAELILNEYQDAYVIDANYLSYEQNQAYVLVEKDSVAVKQPVTVIGSGSKRIIEGDFSEDIKLLNPQEVEPGDKIKLMSEGE</sequence>
<dbReference type="InterPro" id="IPR058625">
    <property type="entry name" value="MdtA-like_BSH"/>
</dbReference>
<dbReference type="Gene3D" id="2.40.50.100">
    <property type="match status" value="1"/>
</dbReference>
<keyword evidence="4" id="KW-1133">Transmembrane helix</keyword>
<dbReference type="SUPFAM" id="SSF111369">
    <property type="entry name" value="HlyD-like secretion proteins"/>
    <property type="match status" value="1"/>
</dbReference>
<evidence type="ECO:0000313" key="7">
    <source>
        <dbReference type="Proteomes" id="UP000243406"/>
    </source>
</evidence>
<evidence type="ECO:0000256" key="4">
    <source>
        <dbReference type="SAM" id="Phobius"/>
    </source>
</evidence>
<organism evidence="6 7">
    <name type="scientific">Acetoanaerobium noterae</name>
    <dbReference type="NCBI Taxonomy" id="745369"/>
    <lineage>
        <taxon>Bacteria</taxon>
        <taxon>Bacillati</taxon>
        <taxon>Bacillota</taxon>
        <taxon>Clostridia</taxon>
        <taxon>Peptostreptococcales</taxon>
        <taxon>Filifactoraceae</taxon>
        <taxon>Acetoanaerobium</taxon>
    </lineage>
</organism>
<dbReference type="Gene3D" id="2.40.30.170">
    <property type="match status" value="1"/>
</dbReference>
<accession>A0A1T5D0E0</accession>
<dbReference type="GO" id="GO:0030313">
    <property type="term" value="C:cell envelope"/>
    <property type="evidence" value="ECO:0007669"/>
    <property type="project" value="UniProtKB-SubCell"/>
</dbReference>
<feature type="domain" description="Multidrug resistance protein MdtA-like barrel-sandwich hybrid" evidence="5">
    <location>
        <begin position="62"/>
        <end position="246"/>
    </location>
</feature>
<feature type="transmembrane region" description="Helical" evidence="4">
    <location>
        <begin position="7"/>
        <end position="28"/>
    </location>
</feature>
<dbReference type="InterPro" id="IPR050465">
    <property type="entry name" value="UPF0194_transport"/>
</dbReference>
<gene>
    <name evidence="6" type="ORF">SAMN02745120_2516</name>
</gene>
<evidence type="ECO:0000256" key="3">
    <source>
        <dbReference type="SAM" id="Coils"/>
    </source>
</evidence>
<dbReference type="Pfam" id="PF25917">
    <property type="entry name" value="BSH_RND"/>
    <property type="match status" value="1"/>
</dbReference>
<name>A0A1T5D0E0_9FIRM</name>
<dbReference type="PANTHER" id="PTHR32347">
    <property type="entry name" value="EFFLUX SYSTEM COMPONENT YKNX-RELATED"/>
    <property type="match status" value="1"/>
</dbReference>
<evidence type="ECO:0000259" key="5">
    <source>
        <dbReference type="Pfam" id="PF25917"/>
    </source>
</evidence>
<dbReference type="AlphaFoldDB" id="A0A1T5D0E0"/>
<proteinExistence type="predicted"/>
<evidence type="ECO:0000256" key="1">
    <source>
        <dbReference type="ARBA" id="ARBA00004196"/>
    </source>
</evidence>
<keyword evidence="4" id="KW-0472">Membrane</keyword>
<reference evidence="7" key="1">
    <citation type="submission" date="2017-02" db="EMBL/GenBank/DDBJ databases">
        <authorList>
            <person name="Varghese N."/>
            <person name="Submissions S."/>
        </authorList>
    </citation>
    <scope>NUCLEOTIDE SEQUENCE [LARGE SCALE GENOMIC DNA]</scope>
    <source>
        <strain evidence="7">ATCC 35199</strain>
    </source>
</reference>
<feature type="coiled-coil region" evidence="3">
    <location>
        <begin position="121"/>
        <end position="210"/>
    </location>
</feature>
<keyword evidence="4" id="KW-0812">Transmembrane</keyword>
<dbReference type="RefSeq" id="WP_079590287.1">
    <property type="nucleotide sequence ID" value="NZ_FUYN01000006.1"/>
</dbReference>
<comment type="subcellular location">
    <subcellularLocation>
        <location evidence="1">Cell envelope</location>
    </subcellularLocation>
</comment>
<dbReference type="OrthoDB" id="9778236at2"/>
<dbReference type="PANTHER" id="PTHR32347:SF27">
    <property type="entry name" value="RND EFFLUX PUMP MEMBRANE FUSION PROTEIN BARREL-SANDWICH DOMAIN-CONTAINING PROTEIN"/>
    <property type="match status" value="1"/>
</dbReference>
<dbReference type="EMBL" id="FUYN01000006">
    <property type="protein sequence ID" value="SKB65097.1"/>
    <property type="molecule type" value="Genomic_DNA"/>
</dbReference>
<protein>
    <submittedName>
        <fullName evidence="6">HlyD family secretion protein</fullName>
    </submittedName>
</protein>
<keyword evidence="7" id="KW-1185">Reference proteome</keyword>
<dbReference type="Gene3D" id="1.10.287.470">
    <property type="entry name" value="Helix hairpin bin"/>
    <property type="match status" value="1"/>
</dbReference>